<name>C1FTL4_CLOBJ</name>
<evidence type="ECO:0000256" key="6">
    <source>
        <dbReference type="PROSITE-ProRule" id="PRU01248"/>
    </source>
</evidence>
<dbReference type="KEGG" id="cby:CLM_2966"/>
<dbReference type="Pfam" id="PF02899">
    <property type="entry name" value="Phage_int_SAM_1"/>
    <property type="match status" value="1"/>
</dbReference>
<sequence>MRLKKRKLKEKTFKELKEEYILYLQLNKRSVWTIKTYTEKFNSFLKFIGNDFLCADITEKVIENYKKELLKTNRETSVNTHLTHLRTIFNFASKRGYMQNVKINKLESQEKIKNVYSKEELERLLLEEPRETFMQYQARVIIATFVSTGLRLSELTSLQIRDVDFHNSVIYSRHTKTKKSRILPISTSLRSMLVEWISYRQAENEKDGLFCNSYGKTLKQATLRTLMYRYFDHKNVKSGGIHQFRRTFITYAVQQGVDIISLSRITGHQNLKILNKYYVNSTERVKNLADTVSPLEKLDVLEHKKKRIKK</sequence>
<dbReference type="eggNOG" id="COG4974">
    <property type="taxonomic scope" value="Bacteria"/>
</dbReference>
<dbReference type="InterPro" id="IPR013762">
    <property type="entry name" value="Integrase-like_cat_sf"/>
</dbReference>
<dbReference type="PROSITE" id="PS51898">
    <property type="entry name" value="TYR_RECOMBINASE"/>
    <property type="match status" value="1"/>
</dbReference>
<dbReference type="InterPro" id="IPR044068">
    <property type="entry name" value="CB"/>
</dbReference>
<dbReference type="Proteomes" id="UP000001374">
    <property type="component" value="Chromosome"/>
</dbReference>
<dbReference type="PROSITE" id="PS51900">
    <property type="entry name" value="CB"/>
    <property type="match status" value="1"/>
</dbReference>
<evidence type="ECO:0000313" key="9">
    <source>
        <dbReference type="EMBL" id="ACO86899.1"/>
    </source>
</evidence>
<keyword evidence="3" id="KW-0229">DNA integration</keyword>
<dbReference type="Gene3D" id="1.10.443.10">
    <property type="entry name" value="Intergrase catalytic core"/>
    <property type="match status" value="1"/>
</dbReference>
<dbReference type="RefSeq" id="WP_012705571.1">
    <property type="nucleotide sequence ID" value="NC_012563.1"/>
</dbReference>
<protein>
    <submittedName>
        <fullName evidence="9">Site-specific recombinase, phage integrase family</fullName>
    </submittedName>
</protein>
<dbReference type="InterPro" id="IPR050090">
    <property type="entry name" value="Tyrosine_recombinase_XerCD"/>
</dbReference>
<feature type="domain" description="Core-binding (CB)" evidence="8">
    <location>
        <begin position="11"/>
        <end position="93"/>
    </location>
</feature>
<dbReference type="GO" id="GO:0006310">
    <property type="term" value="P:DNA recombination"/>
    <property type="evidence" value="ECO:0007669"/>
    <property type="project" value="UniProtKB-KW"/>
</dbReference>
<dbReference type="Pfam" id="PF00589">
    <property type="entry name" value="Phage_integrase"/>
    <property type="match status" value="1"/>
</dbReference>
<keyword evidence="5" id="KW-0233">DNA recombination</keyword>
<dbReference type="InterPro" id="IPR010998">
    <property type="entry name" value="Integrase_recombinase_N"/>
</dbReference>
<proteinExistence type="inferred from homology"/>
<dbReference type="InterPro" id="IPR002104">
    <property type="entry name" value="Integrase_catalytic"/>
</dbReference>
<evidence type="ECO:0000259" key="8">
    <source>
        <dbReference type="PROSITE" id="PS51900"/>
    </source>
</evidence>
<comment type="function">
    <text evidence="1">Site-specific tyrosine recombinase, which acts by catalyzing the cutting and rejoining of the recombining DNA molecules.</text>
</comment>
<dbReference type="InterPro" id="IPR004107">
    <property type="entry name" value="Integrase_SAM-like_N"/>
</dbReference>
<evidence type="ECO:0000256" key="2">
    <source>
        <dbReference type="ARBA" id="ARBA00008857"/>
    </source>
</evidence>
<dbReference type="EMBL" id="CP001581">
    <property type="protein sequence ID" value="ACO86899.1"/>
    <property type="molecule type" value="Genomic_DNA"/>
</dbReference>
<dbReference type="PANTHER" id="PTHR30349">
    <property type="entry name" value="PHAGE INTEGRASE-RELATED"/>
    <property type="match status" value="1"/>
</dbReference>
<comment type="similarity">
    <text evidence="2">Belongs to the 'phage' integrase family.</text>
</comment>
<dbReference type="HOGENOM" id="CLU_027562_9_2_9"/>
<organism evidence="9 10">
    <name type="scientific">Clostridium botulinum (strain Kyoto / Type A2)</name>
    <dbReference type="NCBI Taxonomy" id="536232"/>
    <lineage>
        <taxon>Bacteria</taxon>
        <taxon>Bacillati</taxon>
        <taxon>Bacillota</taxon>
        <taxon>Clostridia</taxon>
        <taxon>Eubacteriales</taxon>
        <taxon>Clostridiaceae</taxon>
        <taxon>Clostridium</taxon>
    </lineage>
</organism>
<dbReference type="InterPro" id="IPR011010">
    <property type="entry name" value="DNA_brk_join_enz"/>
</dbReference>
<evidence type="ECO:0000259" key="7">
    <source>
        <dbReference type="PROSITE" id="PS51898"/>
    </source>
</evidence>
<dbReference type="PANTHER" id="PTHR30349:SF41">
    <property type="entry name" value="INTEGRASE_RECOMBINASE PROTEIN MJ0367-RELATED"/>
    <property type="match status" value="1"/>
</dbReference>
<dbReference type="GO" id="GO:0015074">
    <property type="term" value="P:DNA integration"/>
    <property type="evidence" value="ECO:0007669"/>
    <property type="project" value="InterPro"/>
</dbReference>
<dbReference type="GO" id="GO:0003677">
    <property type="term" value="F:DNA binding"/>
    <property type="evidence" value="ECO:0007669"/>
    <property type="project" value="UniProtKB-UniRule"/>
</dbReference>
<dbReference type="CDD" id="cd00397">
    <property type="entry name" value="DNA_BRE_C"/>
    <property type="match status" value="1"/>
</dbReference>
<evidence type="ECO:0000256" key="5">
    <source>
        <dbReference type="ARBA" id="ARBA00023172"/>
    </source>
</evidence>
<evidence type="ECO:0000313" key="10">
    <source>
        <dbReference type="Proteomes" id="UP000001374"/>
    </source>
</evidence>
<dbReference type="SUPFAM" id="SSF56349">
    <property type="entry name" value="DNA breaking-rejoining enzymes"/>
    <property type="match status" value="1"/>
</dbReference>
<evidence type="ECO:0000256" key="4">
    <source>
        <dbReference type="ARBA" id="ARBA00023125"/>
    </source>
</evidence>
<evidence type="ECO:0000256" key="1">
    <source>
        <dbReference type="ARBA" id="ARBA00003283"/>
    </source>
</evidence>
<feature type="domain" description="Tyr recombinase" evidence="7">
    <location>
        <begin position="111"/>
        <end position="290"/>
    </location>
</feature>
<keyword evidence="4 6" id="KW-0238">DNA-binding</keyword>
<reference evidence="9 10" key="1">
    <citation type="submission" date="2008-10" db="EMBL/GenBank/DDBJ databases">
        <title>Genome sequence of Clostridium botulinum A2 Kyoto.</title>
        <authorList>
            <person name="Shrivastava S."/>
            <person name="Brinkac L.M."/>
            <person name="Brown J.L."/>
            <person name="Bruce D."/>
            <person name="Detter C.C."/>
            <person name="Johnson E.A."/>
            <person name="Munk C.A."/>
            <person name="Smith L.A."/>
            <person name="Smith T.J."/>
            <person name="Sutton G."/>
            <person name="Brettin T.S."/>
        </authorList>
    </citation>
    <scope>NUCLEOTIDE SEQUENCE [LARGE SCALE GENOMIC DNA]</scope>
    <source>
        <strain evidence="10">Kyoto / Type A2</strain>
    </source>
</reference>
<gene>
    <name evidence="9" type="ordered locus">CLM_2966</name>
</gene>
<dbReference type="AlphaFoldDB" id="C1FTL4"/>
<evidence type="ECO:0000256" key="3">
    <source>
        <dbReference type="ARBA" id="ARBA00022908"/>
    </source>
</evidence>
<dbReference type="Gene3D" id="1.10.150.130">
    <property type="match status" value="1"/>
</dbReference>
<accession>C1FTL4</accession>